<evidence type="ECO:0000313" key="1">
    <source>
        <dbReference type="EMBL" id="OKO92320.1"/>
    </source>
</evidence>
<name>A0A1Q5SWJ5_9EURO</name>
<dbReference type="Proteomes" id="UP000186955">
    <property type="component" value="Unassembled WGS sequence"/>
</dbReference>
<accession>A0A1Q5SWJ5</accession>
<reference evidence="1 2" key="1">
    <citation type="submission" date="2016-10" db="EMBL/GenBank/DDBJ databases">
        <title>Genome sequence of the ascomycete fungus Penicillium subrubescens.</title>
        <authorList>
            <person name="De Vries R.P."/>
            <person name="Peng M."/>
            <person name="Dilokpimol A."/>
            <person name="Hilden K."/>
            <person name="Makela M.R."/>
            <person name="Grigoriev I."/>
            <person name="Riley R."/>
            <person name="Granchi Z."/>
        </authorList>
    </citation>
    <scope>NUCLEOTIDE SEQUENCE [LARGE SCALE GENOMIC DNA]</scope>
    <source>
        <strain evidence="1 2">CBS 132785</strain>
    </source>
</reference>
<comment type="caution">
    <text evidence="1">The sequence shown here is derived from an EMBL/GenBank/DDBJ whole genome shotgun (WGS) entry which is preliminary data.</text>
</comment>
<sequence length="103" mass="11263">MCVYWTVLEAGLRALGLILAAYALGIQAAPTGEHEKVSILDLVRNGTVVEESGTVTYQNSLPEPNKDDPYEVDGIKLYRHPGGIDVHPVYGEKRNITFHNGAK</sequence>
<organism evidence="1 2">
    <name type="scientific">Penicillium subrubescens</name>
    <dbReference type="NCBI Taxonomy" id="1316194"/>
    <lineage>
        <taxon>Eukaryota</taxon>
        <taxon>Fungi</taxon>
        <taxon>Dikarya</taxon>
        <taxon>Ascomycota</taxon>
        <taxon>Pezizomycotina</taxon>
        <taxon>Eurotiomycetes</taxon>
        <taxon>Eurotiomycetidae</taxon>
        <taxon>Eurotiales</taxon>
        <taxon>Aspergillaceae</taxon>
        <taxon>Penicillium</taxon>
    </lineage>
</organism>
<protein>
    <submittedName>
        <fullName evidence="1">Uncharacterized protein</fullName>
    </submittedName>
</protein>
<evidence type="ECO:0000313" key="2">
    <source>
        <dbReference type="Proteomes" id="UP000186955"/>
    </source>
</evidence>
<dbReference type="AlphaFoldDB" id="A0A1Q5SWJ5"/>
<keyword evidence="2" id="KW-1185">Reference proteome</keyword>
<dbReference type="STRING" id="1316194.A0A1Q5SWJ5"/>
<dbReference type="EMBL" id="MNBE01000742">
    <property type="protein sequence ID" value="OKO92320.1"/>
    <property type="molecule type" value="Genomic_DNA"/>
</dbReference>
<proteinExistence type="predicted"/>
<gene>
    <name evidence="1" type="ORF">PENSUB_12882</name>
</gene>